<comment type="caution">
    <text evidence="1">The sequence shown here is derived from an EMBL/GenBank/DDBJ whole genome shotgun (WGS) entry which is preliminary data.</text>
</comment>
<evidence type="ECO:0000313" key="2">
    <source>
        <dbReference type="Proteomes" id="UP000431901"/>
    </source>
</evidence>
<reference evidence="1 2" key="1">
    <citation type="submission" date="2019-12" db="EMBL/GenBank/DDBJ databases">
        <title>Nocardia macrotermitis sp. nov. and Nocardia aurantia sp. nov., isolated from the gut of the fungus growing-termite Macrotermes natalensis.</title>
        <authorList>
            <person name="Christine B."/>
            <person name="Rene B."/>
        </authorList>
    </citation>
    <scope>NUCLEOTIDE SEQUENCE [LARGE SCALE GENOMIC DNA]</scope>
    <source>
        <strain evidence="1 2">DSM 102126</strain>
    </source>
</reference>
<name>A0A6I4WGY4_9ACTN</name>
<organism evidence="1 2">
    <name type="scientific">Actinomadura rayongensis</name>
    <dbReference type="NCBI Taxonomy" id="1429076"/>
    <lineage>
        <taxon>Bacteria</taxon>
        <taxon>Bacillati</taxon>
        <taxon>Actinomycetota</taxon>
        <taxon>Actinomycetes</taxon>
        <taxon>Streptosporangiales</taxon>
        <taxon>Thermomonosporaceae</taxon>
        <taxon>Actinomadura</taxon>
    </lineage>
</organism>
<dbReference type="EMBL" id="WUTW01000011">
    <property type="protein sequence ID" value="MXQ68173.1"/>
    <property type="molecule type" value="Genomic_DNA"/>
</dbReference>
<dbReference type="Proteomes" id="UP000431901">
    <property type="component" value="Unassembled WGS sequence"/>
</dbReference>
<protein>
    <submittedName>
        <fullName evidence="1">Uncharacterized protein</fullName>
    </submittedName>
</protein>
<gene>
    <name evidence="1" type="ORF">GQ466_29570</name>
</gene>
<accession>A0A6I4WGY4</accession>
<dbReference type="OrthoDB" id="3463619at2"/>
<evidence type="ECO:0000313" key="1">
    <source>
        <dbReference type="EMBL" id="MXQ68173.1"/>
    </source>
</evidence>
<keyword evidence="2" id="KW-1185">Reference proteome</keyword>
<proteinExistence type="predicted"/>
<sequence length="239" mass="25796">MRPPVVLLGLVLSLVALCYPLRRRIQALVGPWFSPVSVEVEPRRTTRFSYRPAIDPFSVPLMGLSGAGAPATARVLALAALEDFEDTALVVVPRPDAIALFGLAEDELLEGGPDGLFLPGNLESALGSMETELAVRRDAGGTCTRRFLLVADCEDEVERIERLVTAHPGEVAAVLLGDWPGERAEVDGEGTVQTTAALTDRLPERLPALSRTAARDRLYTMVPEPAAPRRRGLGLLKRK</sequence>
<dbReference type="AlphaFoldDB" id="A0A6I4WGY4"/>
<dbReference type="RefSeq" id="WP_161106363.1">
    <property type="nucleotide sequence ID" value="NZ_JBHLYI010000014.1"/>
</dbReference>